<dbReference type="SUPFAM" id="SSF53335">
    <property type="entry name" value="S-adenosyl-L-methionine-dependent methyltransferases"/>
    <property type="match status" value="1"/>
</dbReference>
<dbReference type="GO" id="GO:0032259">
    <property type="term" value="P:methylation"/>
    <property type="evidence" value="ECO:0007669"/>
    <property type="project" value="UniProtKB-KW"/>
</dbReference>
<sequence length="427" mass="48765">MSIFGDDKYWNSTYQFIKKNCKKGDLVIAPTPFEQELENTIDYSKINSLDIKNIQWFVIHKGMIEDLDREFIDQAIEKLSPVFANEVFVILSQNDKLNKIAADNIHLTTLSESMEKTPSKSQYDNLVSLVPNFISRQFNNKNNIFFDIKQIVKKHREEVQLSCRQNYQTAYLGNGILLCRVLTKYFCYVQADDIGIAPHLSLNGYWEMWITEAITDAIQPGWHCIDIGANHGYYSLIMADIVGSSGHVIAIEPNPNIEKLLRRTMEVNGFLGNNSEVIQMAVADEIDKTVNLYLPEGRGINGSICAGVSEEELSQNQDNVFPVQTTTLDELTKDWQKVDFVKIDAEGAEESIWKGMQNTITKNPDINIVLEFAPVRCDNPKALIEEIVKAGFILRYIDYDGKLKILTIDECLTKHPSEDWMLFLKRN</sequence>
<protein>
    <submittedName>
        <fullName evidence="2">FkbM family methyltransferase</fullName>
    </submittedName>
</protein>
<dbReference type="PANTHER" id="PTHR34203">
    <property type="entry name" value="METHYLTRANSFERASE, FKBM FAMILY PROTEIN"/>
    <property type="match status" value="1"/>
</dbReference>
<organism evidence="2 3">
    <name type="scientific">Cyanobacterium stanieri LEGE 03274</name>
    <dbReference type="NCBI Taxonomy" id="1828756"/>
    <lineage>
        <taxon>Bacteria</taxon>
        <taxon>Bacillati</taxon>
        <taxon>Cyanobacteriota</taxon>
        <taxon>Cyanophyceae</taxon>
        <taxon>Oscillatoriophycideae</taxon>
        <taxon>Chroococcales</taxon>
        <taxon>Geminocystaceae</taxon>
        <taxon>Cyanobacterium</taxon>
    </lineage>
</organism>
<name>A0ABR9V3U1_9CHRO</name>
<accession>A0ABR9V3U1</accession>
<dbReference type="InterPro" id="IPR052514">
    <property type="entry name" value="SAM-dependent_MTase"/>
</dbReference>
<keyword evidence="2" id="KW-0489">Methyltransferase</keyword>
<dbReference type="Gene3D" id="3.40.50.150">
    <property type="entry name" value="Vaccinia Virus protein VP39"/>
    <property type="match status" value="1"/>
</dbReference>
<keyword evidence="2" id="KW-0808">Transferase</keyword>
<dbReference type="GO" id="GO:0008168">
    <property type="term" value="F:methyltransferase activity"/>
    <property type="evidence" value="ECO:0007669"/>
    <property type="project" value="UniProtKB-KW"/>
</dbReference>
<evidence type="ECO:0000259" key="1">
    <source>
        <dbReference type="Pfam" id="PF05050"/>
    </source>
</evidence>
<dbReference type="EMBL" id="JADEWC010000009">
    <property type="protein sequence ID" value="MBE9222219.1"/>
    <property type="molecule type" value="Genomic_DNA"/>
</dbReference>
<dbReference type="Pfam" id="PF05050">
    <property type="entry name" value="Methyltransf_21"/>
    <property type="match status" value="1"/>
</dbReference>
<dbReference type="InterPro" id="IPR029063">
    <property type="entry name" value="SAM-dependent_MTases_sf"/>
</dbReference>
<dbReference type="PANTHER" id="PTHR34203:SF15">
    <property type="entry name" value="SLL1173 PROTEIN"/>
    <property type="match status" value="1"/>
</dbReference>
<proteinExistence type="predicted"/>
<comment type="caution">
    <text evidence="2">The sequence shown here is derived from an EMBL/GenBank/DDBJ whole genome shotgun (WGS) entry which is preliminary data.</text>
</comment>
<dbReference type="RefSeq" id="WP_193800379.1">
    <property type="nucleotide sequence ID" value="NZ_JADEWC010000009.1"/>
</dbReference>
<feature type="domain" description="Methyltransferase FkbM" evidence="1">
    <location>
        <begin position="226"/>
        <end position="390"/>
    </location>
</feature>
<dbReference type="Proteomes" id="UP000654604">
    <property type="component" value="Unassembled WGS sequence"/>
</dbReference>
<evidence type="ECO:0000313" key="3">
    <source>
        <dbReference type="Proteomes" id="UP000654604"/>
    </source>
</evidence>
<dbReference type="InterPro" id="IPR006342">
    <property type="entry name" value="FkbM_mtfrase"/>
</dbReference>
<reference evidence="2 3" key="1">
    <citation type="submission" date="2020-10" db="EMBL/GenBank/DDBJ databases">
        <authorList>
            <person name="Castelo-Branco R."/>
            <person name="Eusebio N."/>
            <person name="Adriana R."/>
            <person name="Vieira A."/>
            <person name="Brugerolle De Fraissinette N."/>
            <person name="Rezende De Castro R."/>
            <person name="Schneider M.P."/>
            <person name="Vasconcelos V."/>
            <person name="Leao P.N."/>
        </authorList>
    </citation>
    <scope>NUCLEOTIDE SEQUENCE [LARGE SCALE GENOMIC DNA]</scope>
    <source>
        <strain evidence="2 3">LEGE 03274</strain>
    </source>
</reference>
<keyword evidence="3" id="KW-1185">Reference proteome</keyword>
<evidence type="ECO:0000313" key="2">
    <source>
        <dbReference type="EMBL" id="MBE9222219.1"/>
    </source>
</evidence>
<gene>
    <name evidence="2" type="ORF">IQ215_05865</name>
</gene>
<dbReference type="NCBIfam" id="TIGR01444">
    <property type="entry name" value="fkbM_fam"/>
    <property type="match status" value="1"/>
</dbReference>